<feature type="domain" description="Tyr recombinase" evidence="5">
    <location>
        <begin position="124"/>
        <end position="319"/>
    </location>
</feature>
<dbReference type="AlphaFoldDB" id="A0A5C1YU10"/>
<dbReference type="InterPro" id="IPR002104">
    <property type="entry name" value="Integrase_catalytic"/>
</dbReference>
<reference evidence="7 8" key="1">
    <citation type="submission" date="2019-09" db="EMBL/GenBank/DDBJ databases">
        <title>Genome sequencing of strain KACC 21233.</title>
        <authorList>
            <person name="Heo J."/>
            <person name="Kim S.-J."/>
            <person name="Kim J.-S."/>
            <person name="Hong S.-B."/>
            <person name="Kwon S.-W."/>
        </authorList>
    </citation>
    <scope>NUCLEOTIDE SEQUENCE [LARGE SCALE GENOMIC DNA]</scope>
    <source>
        <strain evidence="7 8">KACC 21233</strain>
        <plasmid evidence="7 8">unnamed1</plasmid>
    </source>
</reference>
<gene>
    <name evidence="7" type="ORF">FLP30_13115</name>
</gene>
<name>A0A5C1YU10_9PROT</name>
<keyword evidence="2 4" id="KW-0238">DNA-binding</keyword>
<dbReference type="InterPro" id="IPR044068">
    <property type="entry name" value="CB"/>
</dbReference>
<dbReference type="EMBL" id="CP043507">
    <property type="protein sequence ID" value="QEO18879.1"/>
    <property type="molecule type" value="Genomic_DNA"/>
</dbReference>
<evidence type="ECO:0000313" key="7">
    <source>
        <dbReference type="EMBL" id="QEO18879.1"/>
    </source>
</evidence>
<dbReference type="InterPro" id="IPR052925">
    <property type="entry name" value="Phage_Integrase-like_Recomb"/>
</dbReference>
<evidence type="ECO:0000256" key="2">
    <source>
        <dbReference type="ARBA" id="ARBA00023125"/>
    </source>
</evidence>
<dbReference type="GO" id="GO:0006310">
    <property type="term" value="P:DNA recombination"/>
    <property type="evidence" value="ECO:0007669"/>
    <property type="project" value="UniProtKB-KW"/>
</dbReference>
<dbReference type="Pfam" id="PF00589">
    <property type="entry name" value="Phage_integrase"/>
    <property type="match status" value="1"/>
</dbReference>
<dbReference type="InterPro" id="IPR011010">
    <property type="entry name" value="DNA_brk_join_enz"/>
</dbReference>
<dbReference type="PANTHER" id="PTHR34605">
    <property type="entry name" value="PHAGE_INTEGRASE DOMAIN-CONTAINING PROTEIN"/>
    <property type="match status" value="1"/>
</dbReference>
<keyword evidence="1" id="KW-0229">DNA integration</keyword>
<keyword evidence="7" id="KW-0614">Plasmid</keyword>
<evidence type="ECO:0000313" key="8">
    <source>
        <dbReference type="Proteomes" id="UP000324536"/>
    </source>
</evidence>
<keyword evidence="8" id="KW-1185">Reference proteome</keyword>
<dbReference type="OrthoDB" id="5513193at2"/>
<dbReference type="SUPFAM" id="SSF47823">
    <property type="entry name" value="lambda integrase-like, N-terminal domain"/>
    <property type="match status" value="1"/>
</dbReference>
<sequence length="323" mass="35486">MPQKRQQSALSVTDEAAVQAAFQKADSYARSADAPATLRAYRADWEGFAAWCSTHGFLPVPAEPRVVGAYLASLAETHAPASLRRKLSAIGKMHRFNSLPWNPAHRDIQQPLRGILRQHGRPTRQAAALTMDILKQLVATCDLSARGRRDRLMLLLGFAGALRRSELVGLNVNDVARTADGLTVTVRRSKTDADGEGARVGIPRGRHPQTCPVLAFDAWQAVALRNSGPLFRRISVAGRIASEALKPYAVQRILLHRMSLAGIEMKALSPHAMRVGFITEAYNRGVRDEDIMKHTRHKDLRTMRGYVRRAGLITDSPAGLVGL</sequence>
<dbReference type="PANTHER" id="PTHR34605:SF3">
    <property type="entry name" value="P CELL-TYPE AGGLUTINATION PROTEIN MAP4-LIKE-RELATED"/>
    <property type="match status" value="1"/>
</dbReference>
<proteinExistence type="predicted"/>
<dbReference type="SUPFAM" id="SSF56349">
    <property type="entry name" value="DNA breaking-rejoining enzymes"/>
    <property type="match status" value="1"/>
</dbReference>
<dbReference type="Gene3D" id="1.10.150.130">
    <property type="match status" value="1"/>
</dbReference>
<dbReference type="InterPro" id="IPR013762">
    <property type="entry name" value="Integrase-like_cat_sf"/>
</dbReference>
<dbReference type="KEGG" id="acek:FLP30_13115"/>
<dbReference type="PROSITE" id="PS51900">
    <property type="entry name" value="CB"/>
    <property type="match status" value="1"/>
</dbReference>
<accession>A0A5C1YU10</accession>
<evidence type="ECO:0000256" key="1">
    <source>
        <dbReference type="ARBA" id="ARBA00022908"/>
    </source>
</evidence>
<dbReference type="CDD" id="cd00799">
    <property type="entry name" value="INT_Cre_C"/>
    <property type="match status" value="1"/>
</dbReference>
<dbReference type="Proteomes" id="UP000324536">
    <property type="component" value="Plasmid unnamed1"/>
</dbReference>
<feature type="domain" description="Core-binding (CB)" evidence="6">
    <location>
        <begin position="19"/>
        <end position="98"/>
    </location>
</feature>
<dbReference type="Gene3D" id="1.10.443.10">
    <property type="entry name" value="Intergrase catalytic core"/>
    <property type="match status" value="1"/>
</dbReference>
<dbReference type="PROSITE" id="PS51898">
    <property type="entry name" value="TYR_RECOMBINASE"/>
    <property type="match status" value="1"/>
</dbReference>
<organism evidence="7 8">
    <name type="scientific">Acetobacter vaccinii</name>
    <dbReference type="NCBI Taxonomy" id="2592655"/>
    <lineage>
        <taxon>Bacteria</taxon>
        <taxon>Pseudomonadati</taxon>
        <taxon>Pseudomonadota</taxon>
        <taxon>Alphaproteobacteria</taxon>
        <taxon>Acetobacterales</taxon>
        <taxon>Acetobacteraceae</taxon>
        <taxon>Acetobacter</taxon>
    </lineage>
</organism>
<geneLocation type="plasmid" evidence="7">
    <name>unnamed1</name>
</geneLocation>
<dbReference type="GO" id="GO:0003677">
    <property type="term" value="F:DNA binding"/>
    <property type="evidence" value="ECO:0007669"/>
    <property type="project" value="UniProtKB-UniRule"/>
</dbReference>
<evidence type="ECO:0000256" key="3">
    <source>
        <dbReference type="ARBA" id="ARBA00023172"/>
    </source>
</evidence>
<evidence type="ECO:0000259" key="5">
    <source>
        <dbReference type="PROSITE" id="PS51898"/>
    </source>
</evidence>
<evidence type="ECO:0000259" key="6">
    <source>
        <dbReference type="PROSITE" id="PS51900"/>
    </source>
</evidence>
<dbReference type="GO" id="GO:0015074">
    <property type="term" value="P:DNA integration"/>
    <property type="evidence" value="ECO:0007669"/>
    <property type="project" value="UniProtKB-KW"/>
</dbReference>
<keyword evidence="3" id="KW-0233">DNA recombination</keyword>
<evidence type="ECO:0000256" key="4">
    <source>
        <dbReference type="PROSITE-ProRule" id="PRU01248"/>
    </source>
</evidence>
<protein>
    <submittedName>
        <fullName evidence="7">Tyrosine-type recombinase/integrase</fullName>
    </submittedName>
</protein>
<dbReference type="InterPro" id="IPR010998">
    <property type="entry name" value="Integrase_recombinase_N"/>
</dbReference>